<dbReference type="InterPro" id="IPR008928">
    <property type="entry name" value="6-hairpin_glycosidase_sf"/>
</dbReference>
<reference evidence="3 4" key="1">
    <citation type="journal article" date="2012" name="Eukaryot. Cell">
        <title>Genome sequence of the fungus Glarea lozoyensis: the first genome sequence of a species from the Helotiaceae family.</title>
        <authorList>
            <person name="Youssar L."/>
            <person name="Gruening B.A."/>
            <person name="Erxleben A."/>
            <person name="Guenther S."/>
            <person name="Huettel W."/>
        </authorList>
    </citation>
    <scope>NUCLEOTIDE SEQUENCE [LARGE SCALE GENOMIC DNA]</scope>
    <source>
        <strain evidence="4">ATCC 74030 / MF5533</strain>
    </source>
</reference>
<dbReference type="HOGENOM" id="CLU_1669546_0_0_1"/>
<dbReference type="InterPro" id="IPR012341">
    <property type="entry name" value="6hp_glycosidase-like_sf"/>
</dbReference>
<dbReference type="PANTHER" id="PTHR36845:SF1">
    <property type="entry name" value="HYDROLASE, PUTATIVE (AFU_ORTHOLOGUE AFUA_7G05090)-RELATED"/>
    <property type="match status" value="1"/>
</dbReference>
<dbReference type="PANTHER" id="PTHR36845">
    <property type="entry name" value="HYDROLASE, PUTATIVE (AFU_ORTHOLOGUE AFUA_7G05090)-RELATED"/>
    <property type="match status" value="1"/>
</dbReference>
<dbReference type="Proteomes" id="UP000005446">
    <property type="component" value="Unassembled WGS sequence"/>
</dbReference>
<evidence type="ECO:0000313" key="3">
    <source>
        <dbReference type="EMBL" id="EHK97731.1"/>
    </source>
</evidence>
<dbReference type="Gene3D" id="1.50.10.10">
    <property type="match status" value="1"/>
</dbReference>
<evidence type="ECO:0000256" key="1">
    <source>
        <dbReference type="ARBA" id="ARBA00022801"/>
    </source>
</evidence>
<comment type="similarity">
    <text evidence="2">Belongs to the glycosyl hydrolase 88 family.</text>
</comment>
<name>H0EUS6_GLAL7</name>
<evidence type="ECO:0000313" key="4">
    <source>
        <dbReference type="Proteomes" id="UP000005446"/>
    </source>
</evidence>
<keyword evidence="1 3" id="KW-0378">Hydrolase</keyword>
<protein>
    <submittedName>
        <fullName evidence="3">Putative Unsaturated glucuronyl hydrolase</fullName>
    </submittedName>
</protein>
<dbReference type="InParanoid" id="H0EUS6"/>
<organism evidence="3 4">
    <name type="scientific">Glarea lozoyensis (strain ATCC 74030 / MF5533)</name>
    <dbReference type="NCBI Taxonomy" id="1104152"/>
    <lineage>
        <taxon>Eukaryota</taxon>
        <taxon>Fungi</taxon>
        <taxon>Dikarya</taxon>
        <taxon>Ascomycota</taxon>
        <taxon>Pezizomycotina</taxon>
        <taxon>Leotiomycetes</taxon>
        <taxon>Helotiales</taxon>
        <taxon>Helotiaceae</taxon>
        <taxon>Glarea</taxon>
    </lineage>
</organism>
<dbReference type="GO" id="GO:0000272">
    <property type="term" value="P:polysaccharide catabolic process"/>
    <property type="evidence" value="ECO:0007669"/>
    <property type="project" value="TreeGrafter"/>
</dbReference>
<accession>H0EUS6</accession>
<dbReference type="SUPFAM" id="SSF48208">
    <property type="entry name" value="Six-hairpin glycosidases"/>
    <property type="match status" value="1"/>
</dbReference>
<comment type="caution">
    <text evidence="3">The sequence shown here is derived from an EMBL/GenBank/DDBJ whole genome shotgun (WGS) entry which is preliminary data.</text>
</comment>
<dbReference type="GO" id="GO:0052757">
    <property type="term" value="F:chondroitin hydrolase activity"/>
    <property type="evidence" value="ECO:0007669"/>
    <property type="project" value="TreeGrafter"/>
</dbReference>
<dbReference type="AlphaFoldDB" id="H0EUS6"/>
<sequence>MAIFQPLSNATYTPMADNMLNLDLLFWAATELRDPTLRNIAISHAKTSQKHHVRSDSSTLHVVNFDQATGAVKAKMTNQGYSDDSCWSRGQALLPRTSPGQRDPALGFCGSFDDRAAHGYECCNGCLLWDVALTRSVDRNGRTVPVFEGGAAYAYIGM</sequence>
<dbReference type="InterPro" id="IPR052369">
    <property type="entry name" value="UG_Glycosaminoglycan_Hydrolase"/>
</dbReference>
<gene>
    <name evidence="3" type="ORF">M7I_6515</name>
</gene>
<evidence type="ECO:0000256" key="2">
    <source>
        <dbReference type="ARBA" id="ARBA00038358"/>
    </source>
</evidence>
<proteinExistence type="inferred from homology"/>
<dbReference type="OrthoDB" id="2317065at2759"/>
<dbReference type="EMBL" id="AGUE01000181">
    <property type="protein sequence ID" value="EHK97731.1"/>
    <property type="molecule type" value="Genomic_DNA"/>
</dbReference>
<keyword evidence="4" id="KW-1185">Reference proteome</keyword>